<dbReference type="Proteomes" id="UP001054837">
    <property type="component" value="Unassembled WGS sequence"/>
</dbReference>
<evidence type="ECO:0000313" key="1">
    <source>
        <dbReference type="EMBL" id="GIY36622.1"/>
    </source>
</evidence>
<dbReference type="EMBL" id="BPLQ01008330">
    <property type="protein sequence ID" value="GIY36622.1"/>
    <property type="molecule type" value="Genomic_DNA"/>
</dbReference>
<accession>A0AAV4STA4</accession>
<dbReference type="AlphaFoldDB" id="A0AAV4STA4"/>
<reference evidence="1 2" key="1">
    <citation type="submission" date="2021-06" db="EMBL/GenBank/DDBJ databases">
        <title>Caerostris darwini draft genome.</title>
        <authorList>
            <person name="Kono N."/>
            <person name="Arakawa K."/>
        </authorList>
    </citation>
    <scope>NUCLEOTIDE SEQUENCE [LARGE SCALE GENOMIC DNA]</scope>
</reference>
<sequence>MYSHKALGRGFDSCTQFKLPRIIKANTVKIIVQDTMNALGPKIPSANRSADPAEILALLLLFGNSNKATFELSRVRDPIFICHCNRMIHY</sequence>
<comment type="caution">
    <text evidence="1">The sequence shown here is derived from an EMBL/GenBank/DDBJ whole genome shotgun (WGS) entry which is preliminary data.</text>
</comment>
<name>A0AAV4STA4_9ARAC</name>
<keyword evidence="2" id="KW-1185">Reference proteome</keyword>
<evidence type="ECO:0000313" key="2">
    <source>
        <dbReference type="Proteomes" id="UP001054837"/>
    </source>
</evidence>
<protein>
    <submittedName>
        <fullName evidence="1">Uncharacterized protein</fullName>
    </submittedName>
</protein>
<organism evidence="1 2">
    <name type="scientific">Caerostris darwini</name>
    <dbReference type="NCBI Taxonomy" id="1538125"/>
    <lineage>
        <taxon>Eukaryota</taxon>
        <taxon>Metazoa</taxon>
        <taxon>Ecdysozoa</taxon>
        <taxon>Arthropoda</taxon>
        <taxon>Chelicerata</taxon>
        <taxon>Arachnida</taxon>
        <taxon>Araneae</taxon>
        <taxon>Araneomorphae</taxon>
        <taxon>Entelegynae</taxon>
        <taxon>Araneoidea</taxon>
        <taxon>Araneidae</taxon>
        <taxon>Caerostris</taxon>
    </lineage>
</organism>
<gene>
    <name evidence="1" type="ORF">CDAR_113881</name>
</gene>
<proteinExistence type="predicted"/>